<dbReference type="Proteomes" id="UP001205601">
    <property type="component" value="Unassembled WGS sequence"/>
</dbReference>
<evidence type="ECO:0000313" key="3">
    <source>
        <dbReference type="EMBL" id="MCT8328289.1"/>
    </source>
</evidence>
<feature type="compositionally biased region" description="Acidic residues" evidence="1">
    <location>
        <begin position="75"/>
        <end position="95"/>
    </location>
</feature>
<comment type="caution">
    <text evidence="3">The sequence shown here is derived from an EMBL/GenBank/DDBJ whole genome shotgun (WGS) entry which is preliminary data.</text>
</comment>
<feature type="compositionally biased region" description="Low complexity" evidence="1">
    <location>
        <begin position="97"/>
        <end position="108"/>
    </location>
</feature>
<gene>
    <name evidence="3" type="ORF">N5I32_02055</name>
</gene>
<sequence length="129" mass="13289">MKTRLSLLFASTTLAAALGLPALSAMASQDSVAGPCSGASAALFDTDGRPLQPIRVSGDDDDEDDGGWFGRWRDDDDDDEDEDDDCDDDDDDDDCTGARGRANPAPAGTVAPPANGLFGTGAPPRAVTN</sequence>
<reference evidence="4" key="1">
    <citation type="submission" date="2023-07" db="EMBL/GenBank/DDBJ databases">
        <title>Defluviimonas sediminis sp. nov., isolated from mangrove sediment.</title>
        <authorList>
            <person name="Liu L."/>
            <person name="Li J."/>
            <person name="Huang Y."/>
            <person name="Pan J."/>
            <person name="Li M."/>
        </authorList>
    </citation>
    <scope>NUCLEOTIDE SEQUENCE [LARGE SCALE GENOMIC DNA]</scope>
    <source>
        <strain evidence="4">FT324</strain>
    </source>
</reference>
<evidence type="ECO:0000313" key="4">
    <source>
        <dbReference type="Proteomes" id="UP001205601"/>
    </source>
</evidence>
<evidence type="ECO:0000256" key="2">
    <source>
        <dbReference type="SAM" id="SignalP"/>
    </source>
</evidence>
<keyword evidence="4" id="KW-1185">Reference proteome</keyword>
<keyword evidence="2" id="KW-0732">Signal</keyword>
<feature type="region of interest" description="Disordered" evidence="1">
    <location>
        <begin position="29"/>
        <end position="129"/>
    </location>
</feature>
<proteinExistence type="predicted"/>
<dbReference type="RefSeq" id="WP_261493726.1">
    <property type="nucleotide sequence ID" value="NZ_JAOCQF010000001.1"/>
</dbReference>
<name>A0ABT2NK33_9RHOB</name>
<organism evidence="3 4">
    <name type="scientific">Albidovulum sediminis</name>
    <dbReference type="NCBI Taxonomy" id="3066345"/>
    <lineage>
        <taxon>Bacteria</taxon>
        <taxon>Pseudomonadati</taxon>
        <taxon>Pseudomonadota</taxon>
        <taxon>Alphaproteobacteria</taxon>
        <taxon>Rhodobacterales</taxon>
        <taxon>Paracoccaceae</taxon>
        <taxon>Albidovulum</taxon>
    </lineage>
</organism>
<protein>
    <submittedName>
        <fullName evidence="3">Uncharacterized protein</fullName>
    </submittedName>
</protein>
<feature type="chain" id="PRO_5046900781" evidence="2">
    <location>
        <begin position="28"/>
        <end position="129"/>
    </location>
</feature>
<dbReference type="EMBL" id="JAOCQF010000001">
    <property type="protein sequence ID" value="MCT8328289.1"/>
    <property type="molecule type" value="Genomic_DNA"/>
</dbReference>
<feature type="signal peptide" evidence="2">
    <location>
        <begin position="1"/>
        <end position="27"/>
    </location>
</feature>
<evidence type="ECO:0000256" key="1">
    <source>
        <dbReference type="SAM" id="MobiDB-lite"/>
    </source>
</evidence>
<accession>A0ABT2NK33</accession>